<comment type="caution">
    <text evidence="3">The sequence shown here is derived from an EMBL/GenBank/DDBJ whole genome shotgun (WGS) entry which is preliminary data.</text>
</comment>
<evidence type="ECO:0000313" key="3">
    <source>
        <dbReference type="EMBL" id="GLS87995.1"/>
    </source>
</evidence>
<dbReference type="InterPro" id="IPR007419">
    <property type="entry name" value="BFD-like_2Fe2S-bd_dom"/>
</dbReference>
<evidence type="ECO:0000313" key="4">
    <source>
        <dbReference type="Proteomes" id="UP001157355"/>
    </source>
</evidence>
<reference evidence="3 4" key="1">
    <citation type="journal article" date="2014" name="Int. J. Syst. Evol. Microbiol.">
        <title>Complete genome sequence of Corynebacterium casei LMG S-19264T (=DSM 44701T), isolated from a smear-ripened cheese.</title>
        <authorList>
            <consortium name="US DOE Joint Genome Institute (JGI-PGF)"/>
            <person name="Walter F."/>
            <person name="Albersmeier A."/>
            <person name="Kalinowski J."/>
            <person name="Ruckert C."/>
        </authorList>
    </citation>
    <scope>NUCLEOTIDE SEQUENCE [LARGE SCALE GENOMIC DNA]</scope>
    <source>
        <strain evidence="3 4">NBRC 111766</strain>
    </source>
</reference>
<protein>
    <recommendedName>
        <fullName evidence="2">BFD-like [2Fe-2S]-binding domain-containing protein</fullName>
    </recommendedName>
</protein>
<dbReference type="Proteomes" id="UP001157355">
    <property type="component" value="Unassembled WGS sequence"/>
</dbReference>
<feature type="domain" description="BFD-like [2Fe-2S]-binding" evidence="2">
    <location>
        <begin position="2"/>
        <end position="50"/>
    </location>
</feature>
<gene>
    <name evidence="3" type="ORF">GCM10010873_29690</name>
</gene>
<name>A0AA37X379_9RHOB</name>
<dbReference type="EMBL" id="BSPP01000010">
    <property type="protein sequence ID" value="GLS87995.1"/>
    <property type="molecule type" value="Genomic_DNA"/>
</dbReference>
<accession>A0AA37X379</accession>
<dbReference type="Gene3D" id="1.10.10.1100">
    <property type="entry name" value="BFD-like [2Fe-2S]-binding domain"/>
    <property type="match status" value="1"/>
</dbReference>
<proteinExistence type="predicted"/>
<evidence type="ECO:0000256" key="1">
    <source>
        <dbReference type="SAM" id="MobiDB-lite"/>
    </source>
</evidence>
<feature type="region of interest" description="Disordered" evidence="1">
    <location>
        <begin position="80"/>
        <end position="101"/>
    </location>
</feature>
<organism evidence="3 4">
    <name type="scientific">Cypionkella aquatica</name>
    <dbReference type="NCBI Taxonomy" id="1756042"/>
    <lineage>
        <taxon>Bacteria</taxon>
        <taxon>Pseudomonadati</taxon>
        <taxon>Pseudomonadota</taxon>
        <taxon>Alphaproteobacteria</taxon>
        <taxon>Rhodobacterales</taxon>
        <taxon>Paracoccaceae</taxon>
        <taxon>Cypionkella</taxon>
    </lineage>
</organism>
<dbReference type="Pfam" id="PF04324">
    <property type="entry name" value="Fer2_BFD"/>
    <property type="match status" value="1"/>
</dbReference>
<sequence>MIVCHCQTISDHDIRAAVDWMRAADPDTIITPGKIYHALGKRADCGGCMPLFLDTMRQSANFGVGAADQPGQQIPNLRSVKGMSYEGRPKSYRVSQRSSAL</sequence>
<dbReference type="AlphaFoldDB" id="A0AA37X379"/>
<keyword evidence="4" id="KW-1185">Reference proteome</keyword>
<dbReference type="RefSeq" id="WP_284326155.1">
    <property type="nucleotide sequence ID" value="NZ_BSPP01000010.1"/>
</dbReference>
<evidence type="ECO:0000259" key="2">
    <source>
        <dbReference type="Pfam" id="PF04324"/>
    </source>
</evidence>
<dbReference type="InterPro" id="IPR041854">
    <property type="entry name" value="BFD-like_2Fe2S-bd_dom_sf"/>
</dbReference>